<dbReference type="AlphaFoldDB" id="A0A366XTU8"/>
<gene>
    <name evidence="1" type="ORF">DS031_09670</name>
</gene>
<organism evidence="1 2">
    <name type="scientific">Bacillus taeanensis</name>
    <dbReference type="NCBI Taxonomy" id="273032"/>
    <lineage>
        <taxon>Bacteria</taxon>
        <taxon>Bacillati</taxon>
        <taxon>Bacillota</taxon>
        <taxon>Bacilli</taxon>
        <taxon>Bacillales</taxon>
        <taxon>Bacillaceae</taxon>
        <taxon>Bacillus</taxon>
    </lineage>
</organism>
<reference evidence="1 2" key="1">
    <citation type="submission" date="2018-07" db="EMBL/GenBank/DDBJ databases">
        <title>Lottiidibacillus patelloidae gen. nov., sp. nov., isolated from the intestinal tract of a marine limpet and the reclassification of B. taeanensis BH030017T, B. algicola KMM 3737T and B. hwajinpoensis SW-72T as genus Lottiidibacillus.</title>
        <authorList>
            <person name="Liu R."/>
            <person name="Huang Z."/>
        </authorList>
    </citation>
    <scope>NUCLEOTIDE SEQUENCE [LARGE SCALE GENOMIC DNA]</scope>
    <source>
        <strain evidence="1 2">BH030017</strain>
    </source>
</reference>
<protein>
    <submittedName>
        <fullName evidence="1">Uncharacterized protein</fullName>
    </submittedName>
</protein>
<evidence type="ECO:0000313" key="1">
    <source>
        <dbReference type="EMBL" id="RBW69790.1"/>
    </source>
</evidence>
<name>A0A366XTU8_9BACI</name>
<dbReference type="EMBL" id="QOCW01000008">
    <property type="protein sequence ID" value="RBW69790.1"/>
    <property type="molecule type" value="Genomic_DNA"/>
</dbReference>
<accession>A0A366XTU8</accession>
<dbReference type="Proteomes" id="UP000253314">
    <property type="component" value="Unassembled WGS sequence"/>
</dbReference>
<dbReference type="RefSeq" id="WP_113805873.1">
    <property type="nucleotide sequence ID" value="NZ_QOCW01000008.1"/>
</dbReference>
<keyword evidence="2" id="KW-1185">Reference proteome</keyword>
<comment type="caution">
    <text evidence="1">The sequence shown here is derived from an EMBL/GenBank/DDBJ whole genome shotgun (WGS) entry which is preliminary data.</text>
</comment>
<sequence length="175" mass="20513">MIISGHIEALPSHTESADTERLHHLLKIYMQRLGFLTSFRENLNHDKKIDDISLGDESALRRLKKAAARSDRVLLFYAKWTKATMFQHVICHPNDEGVYLPFPFDEPFYIELDNKKVWIGSSPRLLEELKWLQQTIENNQPSEVIEYWKNLRIVAEKSIHHTSPLLFKKVTETNT</sequence>
<proteinExistence type="predicted"/>
<dbReference type="OrthoDB" id="2876980at2"/>
<evidence type="ECO:0000313" key="2">
    <source>
        <dbReference type="Proteomes" id="UP000253314"/>
    </source>
</evidence>